<dbReference type="AlphaFoldDB" id="A0A2X1QVI5"/>
<feature type="domain" description="Insertion element IS402-like" evidence="2">
    <location>
        <begin position="7"/>
        <end position="80"/>
    </location>
</feature>
<accession>A0A2X1QVI5</accession>
<feature type="region of interest" description="Disordered" evidence="1">
    <location>
        <begin position="127"/>
        <end position="148"/>
    </location>
</feature>
<dbReference type="InterPro" id="IPR052909">
    <property type="entry name" value="Transposase_6_like"/>
</dbReference>
<evidence type="ECO:0000313" key="4">
    <source>
        <dbReference type="Proteomes" id="UP000251942"/>
    </source>
</evidence>
<dbReference type="PANTHER" id="PTHR46637:SF1">
    <property type="entry name" value="BLL5188 PROTEIN"/>
    <property type="match status" value="1"/>
</dbReference>
<proteinExistence type="predicted"/>
<organism evidence="3 4">
    <name type="scientific">Legionella feeleii</name>
    <dbReference type="NCBI Taxonomy" id="453"/>
    <lineage>
        <taxon>Bacteria</taxon>
        <taxon>Pseudomonadati</taxon>
        <taxon>Pseudomonadota</taxon>
        <taxon>Gammaproteobacteria</taxon>
        <taxon>Legionellales</taxon>
        <taxon>Legionellaceae</taxon>
        <taxon>Legionella</taxon>
    </lineage>
</organism>
<name>A0A2X1QVI5_9GAMM</name>
<evidence type="ECO:0000256" key="1">
    <source>
        <dbReference type="SAM" id="MobiDB-lite"/>
    </source>
</evidence>
<dbReference type="NCBIfam" id="NF033580">
    <property type="entry name" value="transpos_IS5_3"/>
    <property type="match status" value="1"/>
</dbReference>
<reference evidence="3 4" key="1">
    <citation type="submission" date="2018-06" db="EMBL/GenBank/DDBJ databases">
        <authorList>
            <consortium name="Pathogen Informatics"/>
            <person name="Doyle S."/>
        </authorList>
    </citation>
    <scope>NUCLEOTIDE SEQUENCE [LARGE SCALE GENOMIC DNA]</scope>
    <source>
        <strain evidence="3 4">NCTC12022</strain>
    </source>
</reference>
<evidence type="ECO:0000259" key="2">
    <source>
        <dbReference type="Pfam" id="PF13340"/>
    </source>
</evidence>
<feature type="compositionally biased region" description="Polar residues" evidence="1">
    <location>
        <begin position="138"/>
        <end position="148"/>
    </location>
</feature>
<evidence type="ECO:0000313" key="3">
    <source>
        <dbReference type="EMBL" id="SPX61541.1"/>
    </source>
</evidence>
<gene>
    <name evidence="3" type="ORF">NCTC12022_02281</name>
</gene>
<dbReference type="InterPro" id="IPR025161">
    <property type="entry name" value="IS402-like_dom"/>
</dbReference>
<dbReference type="PANTHER" id="PTHR46637">
    <property type="entry name" value="TIS1421-TRANSPOSASE PROTEIN A"/>
    <property type="match status" value="1"/>
</dbReference>
<sequence length="148" mass="17325">MPARYELTAEQWRKLEPFLPGKATDRGRTGTDNRLFVNGCLWVIRSGAMWHHLPERYGPWKRTYNRFRRWAHAGVWEKVFEILLSDSKNRYRMIDSSIVRAHQHATTGRGVKKTRLWGESRRINHKAASCHRRDRQAGQVSTDSGTHG</sequence>
<dbReference type="Proteomes" id="UP000251942">
    <property type="component" value="Unassembled WGS sequence"/>
</dbReference>
<dbReference type="Pfam" id="PF13340">
    <property type="entry name" value="DUF4096"/>
    <property type="match status" value="1"/>
</dbReference>
<dbReference type="EMBL" id="UASS01000022">
    <property type="protein sequence ID" value="SPX61541.1"/>
    <property type="molecule type" value="Genomic_DNA"/>
</dbReference>
<protein>
    <submittedName>
        <fullName evidence="3">Transposase</fullName>
    </submittedName>
</protein>